<keyword evidence="1 4" id="KW-0808">Transferase</keyword>
<evidence type="ECO:0000256" key="1">
    <source>
        <dbReference type="ARBA" id="ARBA00022679"/>
    </source>
</evidence>
<evidence type="ECO:0000256" key="2">
    <source>
        <dbReference type="ARBA" id="ARBA00022777"/>
    </source>
</evidence>
<dbReference type="Gene3D" id="3.40.50.300">
    <property type="entry name" value="P-loop containing nucleotide triphosphate hydrolases"/>
    <property type="match status" value="1"/>
</dbReference>
<dbReference type="GO" id="GO:0008976">
    <property type="term" value="F:polyphosphate kinase activity"/>
    <property type="evidence" value="ECO:0007669"/>
    <property type="project" value="InterPro"/>
</dbReference>
<dbReference type="InterPro" id="IPR022300">
    <property type="entry name" value="PPK2-rel_1"/>
</dbReference>
<accession>A0A0W8G1J7</accession>
<reference evidence="4" key="1">
    <citation type="journal article" date="2015" name="Proc. Natl. Acad. Sci. U.S.A.">
        <title>Networks of energetic and metabolic interactions define dynamics in microbial communities.</title>
        <authorList>
            <person name="Embree M."/>
            <person name="Liu J.K."/>
            <person name="Al-Bassam M.M."/>
            <person name="Zengler K."/>
        </authorList>
    </citation>
    <scope>NUCLEOTIDE SEQUENCE</scope>
</reference>
<dbReference type="EMBL" id="LNQE01000378">
    <property type="protein sequence ID" value="KUG26977.1"/>
    <property type="molecule type" value="Genomic_DNA"/>
</dbReference>
<dbReference type="GO" id="GO:0006797">
    <property type="term" value="P:polyphosphate metabolic process"/>
    <property type="evidence" value="ECO:0007669"/>
    <property type="project" value="InterPro"/>
</dbReference>
<gene>
    <name evidence="4" type="ORF">ASZ90_003159</name>
</gene>
<organism evidence="4">
    <name type="scientific">hydrocarbon metagenome</name>
    <dbReference type="NCBI Taxonomy" id="938273"/>
    <lineage>
        <taxon>unclassified sequences</taxon>
        <taxon>metagenomes</taxon>
        <taxon>ecological metagenomes</taxon>
    </lineage>
</organism>
<evidence type="ECO:0000313" key="4">
    <source>
        <dbReference type="EMBL" id="KUG26977.1"/>
    </source>
</evidence>
<dbReference type="PANTHER" id="PTHR34383:SF3">
    <property type="entry name" value="POLYPHOSPHATE:AMP PHOSPHOTRANSFERASE"/>
    <property type="match status" value="1"/>
</dbReference>
<dbReference type="PANTHER" id="PTHR34383">
    <property type="entry name" value="POLYPHOSPHATE:AMP PHOSPHOTRANSFERASE-RELATED"/>
    <property type="match status" value="1"/>
</dbReference>
<feature type="domain" description="Polyphosphate kinase-2-related" evidence="3">
    <location>
        <begin position="32"/>
        <end position="261"/>
    </location>
</feature>
<name>A0A0W8G1J7_9ZZZZ</name>
<dbReference type="SUPFAM" id="SSF52540">
    <property type="entry name" value="P-loop containing nucleoside triphosphate hydrolases"/>
    <property type="match status" value="1"/>
</dbReference>
<dbReference type="PIRSF" id="PIRSF028756">
    <property type="entry name" value="PPK2_prd"/>
    <property type="match status" value="1"/>
</dbReference>
<dbReference type="InterPro" id="IPR027417">
    <property type="entry name" value="P-loop_NTPase"/>
</dbReference>
<dbReference type="Pfam" id="PF03976">
    <property type="entry name" value="PPK2"/>
    <property type="match status" value="1"/>
</dbReference>
<protein>
    <submittedName>
        <fullName evidence="4">Udp-galactose-lipid carrier transferase</fullName>
    </submittedName>
</protein>
<comment type="caution">
    <text evidence="4">The sequence shown here is derived from an EMBL/GenBank/DDBJ whole genome shotgun (WGS) entry which is preliminary data.</text>
</comment>
<evidence type="ECO:0000259" key="3">
    <source>
        <dbReference type="Pfam" id="PF03976"/>
    </source>
</evidence>
<dbReference type="NCBIfam" id="TIGR03709">
    <property type="entry name" value="PPK2_rel_1"/>
    <property type="match status" value="1"/>
</dbReference>
<dbReference type="AlphaFoldDB" id="A0A0W8G1J7"/>
<dbReference type="InterPro" id="IPR022488">
    <property type="entry name" value="PPK2-related"/>
</dbReference>
<keyword evidence="2" id="KW-0418">Kinase</keyword>
<proteinExistence type="predicted"/>
<sequence>MKIDTKQFKAGYKNFRLKDYWTTYNSKVDTKETGKDLLDENIVKLAELQDKLYAYDRYAMLLIFQGMDAAGKDGAIKHVMSGLNPQGVQVFSFKQPSAEEMDHDYLWRINKSLPERGRIGIFNRSHYEDVLIVRVHDLLKKRKLPQHLVTKNIWKDRFKQIRNFEEYLFKNGIVTIKFFLNISKEEQKKRFMKRLEEESKNWKFSASDIEERKHWDEYQKCFEDAINNTSTEFAPWYIIPSDKKWFARLLISEIIVKEMNKLKLDYPKLSEEQIKMLGVYKDKLLKEDS</sequence>
<dbReference type="InterPro" id="IPR016898">
    <property type="entry name" value="Polyphosphate_phosphotransfera"/>
</dbReference>